<dbReference type="PROSITE" id="PS50262">
    <property type="entry name" value="G_PROTEIN_RECEP_F1_2"/>
    <property type="match status" value="1"/>
</dbReference>
<dbReference type="SUPFAM" id="SSF81321">
    <property type="entry name" value="Family A G protein-coupled receptor-like"/>
    <property type="match status" value="1"/>
</dbReference>
<evidence type="ECO:0000256" key="7">
    <source>
        <dbReference type="ARBA" id="ARBA00023170"/>
    </source>
</evidence>
<keyword evidence="5" id="KW-0297">G-protein coupled receptor</keyword>
<feature type="domain" description="G-protein coupled receptors family 1 profile" evidence="10">
    <location>
        <begin position="22"/>
        <end position="258"/>
    </location>
</feature>
<dbReference type="GO" id="GO:0005886">
    <property type="term" value="C:plasma membrane"/>
    <property type="evidence" value="ECO:0007669"/>
    <property type="project" value="UniProtKB-SubCell"/>
</dbReference>
<dbReference type="PANTHER" id="PTHR24229:SF40">
    <property type="entry name" value="ALLATOSTATIN C RECEPTOR 1-RELATED"/>
    <property type="match status" value="1"/>
</dbReference>
<keyword evidence="4 9" id="KW-1133">Transmembrane helix</keyword>
<dbReference type="GO" id="GO:0042277">
    <property type="term" value="F:peptide binding"/>
    <property type="evidence" value="ECO:0007669"/>
    <property type="project" value="TreeGrafter"/>
</dbReference>
<feature type="transmembrane region" description="Helical" evidence="9">
    <location>
        <begin position="6"/>
        <end position="28"/>
    </location>
</feature>
<feature type="transmembrane region" description="Helical" evidence="9">
    <location>
        <begin position="40"/>
        <end position="63"/>
    </location>
</feature>
<reference evidence="11" key="1">
    <citation type="submission" date="2015-07" db="EMBL/GenBank/DDBJ databases">
        <title>MeaNS - Measles Nucleotide Surveillance Program.</title>
        <authorList>
            <person name="Tran T."/>
            <person name="Druce J."/>
        </authorList>
    </citation>
    <scope>NUCLEOTIDE SEQUENCE</scope>
    <source>
        <strain evidence="11">UCB-OBI-ISO-001</strain>
        <tissue evidence="11">Gonad</tissue>
    </source>
</reference>
<sequence>MDVDNAIKSLIHLFVLIIGSVFNIYCFVSILRSKVRRSKIWMYVIILNVTDTIAMYGYSIIIICHLNEFNILNDIKALCRLVFLLTAFCGFVSIWVSATIGIERTLCIFFPIIHRVNCTSSITKTVLLIIIILSLPYSVVATIYVREDNVCFYKYKHLFYIDVTLQAILPAVIMGFCNIAIIYKLFHRPTSIGTNPSSKHAVKSLKLILVNNFIFIVTNVMALLISILSNEYDLLQSDHFVYYIIGTILNHFTNVFFYHKMAFQFRAMFKFEKRLKHLRTPSADALALSAY</sequence>
<dbReference type="Pfam" id="PF00001">
    <property type="entry name" value="7tm_1"/>
    <property type="match status" value="1"/>
</dbReference>
<evidence type="ECO:0000256" key="9">
    <source>
        <dbReference type="SAM" id="Phobius"/>
    </source>
</evidence>
<organism evidence="11">
    <name type="scientific">Octopus bimaculoides</name>
    <name type="common">California two-spotted octopus</name>
    <dbReference type="NCBI Taxonomy" id="37653"/>
    <lineage>
        <taxon>Eukaryota</taxon>
        <taxon>Metazoa</taxon>
        <taxon>Spiralia</taxon>
        <taxon>Lophotrochozoa</taxon>
        <taxon>Mollusca</taxon>
        <taxon>Cephalopoda</taxon>
        <taxon>Coleoidea</taxon>
        <taxon>Octopodiformes</taxon>
        <taxon>Octopoda</taxon>
        <taxon>Incirrata</taxon>
        <taxon>Octopodidae</taxon>
        <taxon>Octopus</taxon>
    </lineage>
</organism>
<proteinExistence type="predicted"/>
<protein>
    <recommendedName>
        <fullName evidence="10">G-protein coupled receptors family 1 profile domain-containing protein</fullName>
    </recommendedName>
</protein>
<feature type="transmembrane region" description="Helical" evidence="9">
    <location>
        <begin position="125"/>
        <end position="145"/>
    </location>
</feature>
<feature type="transmembrane region" description="Helical" evidence="9">
    <location>
        <begin position="83"/>
        <end position="113"/>
    </location>
</feature>
<evidence type="ECO:0000256" key="2">
    <source>
        <dbReference type="ARBA" id="ARBA00022475"/>
    </source>
</evidence>
<dbReference type="InterPro" id="IPR017452">
    <property type="entry name" value="GPCR_Rhodpsn_7TM"/>
</dbReference>
<evidence type="ECO:0000256" key="1">
    <source>
        <dbReference type="ARBA" id="ARBA00004651"/>
    </source>
</evidence>
<keyword evidence="2" id="KW-1003">Cell membrane</keyword>
<evidence type="ECO:0000256" key="3">
    <source>
        <dbReference type="ARBA" id="ARBA00022692"/>
    </source>
</evidence>
<name>A0A0L8IB86_OCTBM</name>
<dbReference type="GO" id="GO:0043005">
    <property type="term" value="C:neuron projection"/>
    <property type="evidence" value="ECO:0007669"/>
    <property type="project" value="TreeGrafter"/>
</dbReference>
<evidence type="ECO:0000256" key="6">
    <source>
        <dbReference type="ARBA" id="ARBA00023136"/>
    </source>
</evidence>
<keyword evidence="7" id="KW-0675">Receptor</keyword>
<feature type="transmembrane region" description="Helical" evidence="9">
    <location>
        <begin position="240"/>
        <end position="258"/>
    </location>
</feature>
<evidence type="ECO:0000256" key="8">
    <source>
        <dbReference type="ARBA" id="ARBA00023224"/>
    </source>
</evidence>
<feature type="transmembrane region" description="Helical" evidence="9">
    <location>
        <begin position="165"/>
        <end position="186"/>
    </location>
</feature>
<dbReference type="AlphaFoldDB" id="A0A0L8IB86"/>
<evidence type="ECO:0000256" key="5">
    <source>
        <dbReference type="ARBA" id="ARBA00023040"/>
    </source>
</evidence>
<dbReference type="Gene3D" id="1.20.1070.10">
    <property type="entry name" value="Rhodopsin 7-helix transmembrane proteins"/>
    <property type="match status" value="1"/>
</dbReference>
<gene>
    <name evidence="11" type="ORF">OCBIM_22023137mg</name>
</gene>
<dbReference type="InterPro" id="IPR000276">
    <property type="entry name" value="GPCR_Rhodpsn"/>
</dbReference>
<keyword evidence="6 9" id="KW-0472">Membrane</keyword>
<dbReference type="EMBL" id="KQ416081">
    <property type="protein sequence ID" value="KOF98756.1"/>
    <property type="molecule type" value="Genomic_DNA"/>
</dbReference>
<dbReference type="GO" id="GO:0004930">
    <property type="term" value="F:G protein-coupled receptor activity"/>
    <property type="evidence" value="ECO:0007669"/>
    <property type="project" value="UniProtKB-KW"/>
</dbReference>
<dbReference type="PANTHER" id="PTHR24229">
    <property type="entry name" value="NEUROPEPTIDES RECEPTOR"/>
    <property type="match status" value="1"/>
</dbReference>
<keyword evidence="8" id="KW-0807">Transducer</keyword>
<evidence type="ECO:0000259" key="10">
    <source>
        <dbReference type="PROSITE" id="PS50262"/>
    </source>
</evidence>
<comment type="subcellular location">
    <subcellularLocation>
        <location evidence="1">Cell membrane</location>
        <topology evidence="1">Multi-pass membrane protein</topology>
    </subcellularLocation>
</comment>
<feature type="transmembrane region" description="Helical" evidence="9">
    <location>
        <begin position="207"/>
        <end position="228"/>
    </location>
</feature>
<keyword evidence="3 9" id="KW-0812">Transmembrane</keyword>
<accession>A0A0L8IB86</accession>
<evidence type="ECO:0000313" key="11">
    <source>
        <dbReference type="EMBL" id="KOF98756.1"/>
    </source>
</evidence>
<evidence type="ECO:0000256" key="4">
    <source>
        <dbReference type="ARBA" id="ARBA00022989"/>
    </source>
</evidence>